<name>A0A3S1B484_ELYCH</name>
<organism evidence="1 2">
    <name type="scientific">Elysia chlorotica</name>
    <name type="common">Eastern emerald elysia</name>
    <name type="synonym">Sea slug</name>
    <dbReference type="NCBI Taxonomy" id="188477"/>
    <lineage>
        <taxon>Eukaryota</taxon>
        <taxon>Metazoa</taxon>
        <taxon>Spiralia</taxon>
        <taxon>Lophotrochozoa</taxon>
        <taxon>Mollusca</taxon>
        <taxon>Gastropoda</taxon>
        <taxon>Heterobranchia</taxon>
        <taxon>Euthyneura</taxon>
        <taxon>Panpulmonata</taxon>
        <taxon>Sacoglossa</taxon>
        <taxon>Placobranchoidea</taxon>
        <taxon>Plakobranchidae</taxon>
        <taxon>Elysia</taxon>
    </lineage>
</organism>
<gene>
    <name evidence="1" type="ORF">EGW08_020680</name>
</gene>
<evidence type="ECO:0000313" key="2">
    <source>
        <dbReference type="Proteomes" id="UP000271974"/>
    </source>
</evidence>
<proteinExistence type="predicted"/>
<accession>A0A3S1B484</accession>
<dbReference type="EMBL" id="RQTK01001196">
    <property type="protein sequence ID" value="RUS71562.1"/>
    <property type="molecule type" value="Genomic_DNA"/>
</dbReference>
<evidence type="ECO:0000313" key="1">
    <source>
        <dbReference type="EMBL" id="RUS71562.1"/>
    </source>
</evidence>
<dbReference type="AlphaFoldDB" id="A0A3S1B484"/>
<keyword evidence="2" id="KW-1185">Reference proteome</keyword>
<reference evidence="1 2" key="1">
    <citation type="submission" date="2019-01" db="EMBL/GenBank/DDBJ databases">
        <title>A draft genome assembly of the solar-powered sea slug Elysia chlorotica.</title>
        <authorList>
            <person name="Cai H."/>
            <person name="Li Q."/>
            <person name="Fang X."/>
            <person name="Li J."/>
            <person name="Curtis N.E."/>
            <person name="Altenburger A."/>
            <person name="Shibata T."/>
            <person name="Feng M."/>
            <person name="Maeda T."/>
            <person name="Schwartz J.A."/>
            <person name="Shigenobu S."/>
            <person name="Lundholm N."/>
            <person name="Nishiyama T."/>
            <person name="Yang H."/>
            <person name="Hasebe M."/>
            <person name="Li S."/>
            <person name="Pierce S.K."/>
            <person name="Wang J."/>
        </authorList>
    </citation>
    <scope>NUCLEOTIDE SEQUENCE [LARGE SCALE GENOMIC DNA]</scope>
    <source>
        <strain evidence="1">EC2010</strain>
        <tissue evidence="1">Whole organism of an adult</tissue>
    </source>
</reference>
<protein>
    <submittedName>
        <fullName evidence="1">Uncharacterized protein</fullName>
    </submittedName>
</protein>
<comment type="caution">
    <text evidence="1">The sequence shown here is derived from an EMBL/GenBank/DDBJ whole genome shotgun (WGS) entry which is preliminary data.</text>
</comment>
<dbReference type="Proteomes" id="UP000271974">
    <property type="component" value="Unassembled WGS sequence"/>
</dbReference>
<sequence>MGYEPKGLRVAGYTIAVSTNQLKQFLARVIRTLHPRLDTQLQYPLNRLKQFLARGSELYTLGWIHYYILGEGIRTLHPRLDTQLQYPLNRLKQFLARGSHEVIRTLHPRSSGTCKVGRAGGNHLHIIVRYIDGMELIKETAEAFKAVEMEEAEANTQKPLLKGKKYFHSGHVQTMQDQKDSRACKATDIEIMATEDRTSTPQTNSSQIVIIPQLERSVRRFDGDQGHQDLERFLEDVESAWAQRPGQTDQERAAYLWSHLGSNVRDELYCQGVGRGIRLSCWRLCERRMETGGL</sequence>